<name>A0A6H1ZE89_9ZZZZ</name>
<proteinExistence type="predicted"/>
<gene>
    <name evidence="1" type="ORF">TM448A00260_0004</name>
</gene>
<reference evidence="1" key="1">
    <citation type="submission" date="2020-03" db="EMBL/GenBank/DDBJ databases">
        <title>The deep terrestrial virosphere.</title>
        <authorList>
            <person name="Holmfeldt K."/>
            <person name="Nilsson E."/>
            <person name="Simone D."/>
            <person name="Lopez-Fernandez M."/>
            <person name="Wu X."/>
            <person name="de Brujin I."/>
            <person name="Lundin D."/>
            <person name="Andersson A."/>
            <person name="Bertilsson S."/>
            <person name="Dopson M."/>
        </authorList>
    </citation>
    <scope>NUCLEOTIDE SEQUENCE</scope>
    <source>
        <strain evidence="1">TM448A00260</strain>
    </source>
</reference>
<dbReference type="AlphaFoldDB" id="A0A6H1ZE89"/>
<organism evidence="1">
    <name type="scientific">viral metagenome</name>
    <dbReference type="NCBI Taxonomy" id="1070528"/>
    <lineage>
        <taxon>unclassified sequences</taxon>
        <taxon>metagenomes</taxon>
        <taxon>organismal metagenomes</taxon>
    </lineage>
</organism>
<sequence>MNTSFVTEKGTTLPLLDLRGKPYLQVAHRIVWFREEYPDWAIETQHVSLTDTKAIYKAAIKDETGRVIATATKSEDKSHFNDFIEKAETGAIGRALALCGFGTQFTGDELEEGGRIVDSPIEQVIPVQPMMDKLPTTEAPACPKCGAKTVWKAGVSKRTNREYAFWGCPSKNPNGTWCGGTVDPKKAVEQNTSQDEINIEDIPF</sequence>
<protein>
    <submittedName>
        <fullName evidence="1">Putative tail protein</fullName>
    </submittedName>
</protein>
<dbReference type="EMBL" id="MT143993">
    <property type="protein sequence ID" value="QJA45575.1"/>
    <property type="molecule type" value="Genomic_DNA"/>
</dbReference>
<accession>A0A6H1ZE89</accession>
<evidence type="ECO:0000313" key="1">
    <source>
        <dbReference type="EMBL" id="QJA45575.1"/>
    </source>
</evidence>